<evidence type="ECO:0000256" key="2">
    <source>
        <dbReference type="ARBA" id="ARBA00022840"/>
    </source>
</evidence>
<dbReference type="RefSeq" id="XP_015063004.1">
    <property type="nucleotide sequence ID" value="XM_015207518.2"/>
</dbReference>
<keyword evidence="5" id="KW-0808">Transferase</keyword>
<proteinExistence type="predicted"/>
<reference evidence="5" key="2">
    <citation type="submission" date="2025-08" db="UniProtKB">
        <authorList>
            <consortium name="RefSeq"/>
        </authorList>
    </citation>
    <scope>IDENTIFICATION</scope>
</reference>
<dbReference type="Proteomes" id="UP000694930">
    <property type="component" value="Chromosome 1"/>
</dbReference>
<dbReference type="PANTHER" id="PTHR27001">
    <property type="entry name" value="OS01G0253100 PROTEIN"/>
    <property type="match status" value="1"/>
</dbReference>
<keyword evidence="5" id="KW-0418">Kinase</keyword>
<dbReference type="GeneID" id="107008469"/>
<dbReference type="InterPro" id="IPR001245">
    <property type="entry name" value="Ser-Thr/Tyr_kinase_cat_dom"/>
</dbReference>
<dbReference type="Gene3D" id="3.30.200.20">
    <property type="entry name" value="Phosphorylase Kinase, domain 1"/>
    <property type="match status" value="1"/>
</dbReference>
<evidence type="ECO:0000313" key="5">
    <source>
        <dbReference type="RefSeq" id="XP_015063004.1"/>
    </source>
</evidence>
<protein>
    <submittedName>
        <fullName evidence="5">Probable serine/threonine-protein kinase PBL11 isoform X1</fullName>
    </submittedName>
</protein>
<dbReference type="Gene3D" id="1.10.510.10">
    <property type="entry name" value="Transferase(Phosphotransferase) domain 1"/>
    <property type="match status" value="1"/>
</dbReference>
<dbReference type="SMART" id="SM00220">
    <property type="entry name" value="S_TKc"/>
    <property type="match status" value="1"/>
</dbReference>
<feature type="domain" description="Protein kinase" evidence="3">
    <location>
        <begin position="80"/>
        <end position="381"/>
    </location>
</feature>
<dbReference type="PANTHER" id="PTHR27001:SF931">
    <property type="entry name" value="OS11G0664100 PROTEIN"/>
    <property type="match status" value="1"/>
</dbReference>
<reference evidence="4" key="1">
    <citation type="journal article" date="2014" name="Nat. Genet.">
        <title>The genome of the stress-tolerant wild tomato species Solanum pennellii.</title>
        <authorList>
            <person name="Bolger A."/>
            <person name="Scossa F."/>
            <person name="Bolger M.E."/>
            <person name="Lanz C."/>
            <person name="Maumus F."/>
            <person name="Tohge T."/>
            <person name="Quesneville H."/>
            <person name="Alseekh S."/>
            <person name="Sorensen I."/>
            <person name="Lichtenstein G."/>
            <person name="Fich E.A."/>
            <person name="Conte M."/>
            <person name="Keller H."/>
            <person name="Schneeberger K."/>
            <person name="Schwacke R."/>
            <person name="Ofner I."/>
            <person name="Vrebalov J."/>
            <person name="Xu Y."/>
            <person name="Osorio S."/>
            <person name="Aflitos S.A."/>
            <person name="Schijlen E."/>
            <person name="Jimenez-Gomez J.M."/>
            <person name="Ryngajllo M."/>
            <person name="Kimura S."/>
            <person name="Kumar R."/>
            <person name="Koenig D."/>
            <person name="Headland L.R."/>
            <person name="Maloof J.N."/>
            <person name="Sinha N."/>
            <person name="van Ham R.C."/>
            <person name="Lankhorst R.K."/>
            <person name="Mao L."/>
            <person name="Vogel A."/>
            <person name="Arsova B."/>
            <person name="Panstruga R."/>
            <person name="Fei Z."/>
            <person name="Rose J.K."/>
            <person name="Zamir D."/>
            <person name="Carrari F."/>
            <person name="Giovannoni J.J."/>
            <person name="Weigel D."/>
            <person name="Usadel B."/>
            <person name="Fernie A.R."/>
        </authorList>
    </citation>
    <scope>NUCLEOTIDE SEQUENCE [LARGE SCALE GENOMIC DNA]</scope>
    <source>
        <strain evidence="4">cv. LA0716</strain>
    </source>
</reference>
<name>A0ABM1FXE6_SOLPN</name>
<organism evidence="4 5">
    <name type="scientific">Solanum pennellii</name>
    <name type="common">Tomato</name>
    <name type="synonym">Lycopersicon pennellii</name>
    <dbReference type="NCBI Taxonomy" id="28526"/>
    <lineage>
        <taxon>Eukaryota</taxon>
        <taxon>Viridiplantae</taxon>
        <taxon>Streptophyta</taxon>
        <taxon>Embryophyta</taxon>
        <taxon>Tracheophyta</taxon>
        <taxon>Spermatophyta</taxon>
        <taxon>Magnoliopsida</taxon>
        <taxon>eudicotyledons</taxon>
        <taxon>Gunneridae</taxon>
        <taxon>Pentapetalae</taxon>
        <taxon>asterids</taxon>
        <taxon>lamiids</taxon>
        <taxon>Solanales</taxon>
        <taxon>Solanaceae</taxon>
        <taxon>Solanoideae</taxon>
        <taxon>Solaneae</taxon>
        <taxon>Solanum</taxon>
        <taxon>Solanum subgen. Lycopersicon</taxon>
    </lineage>
</organism>
<evidence type="ECO:0000313" key="4">
    <source>
        <dbReference type="Proteomes" id="UP000694930"/>
    </source>
</evidence>
<dbReference type="Pfam" id="PF07714">
    <property type="entry name" value="PK_Tyr_Ser-Thr"/>
    <property type="match status" value="1"/>
</dbReference>
<keyword evidence="2" id="KW-0067">ATP-binding</keyword>
<evidence type="ECO:0000259" key="3">
    <source>
        <dbReference type="PROSITE" id="PS50011"/>
    </source>
</evidence>
<dbReference type="GO" id="GO:0016301">
    <property type="term" value="F:kinase activity"/>
    <property type="evidence" value="ECO:0007669"/>
    <property type="project" value="UniProtKB-KW"/>
</dbReference>
<evidence type="ECO:0000256" key="1">
    <source>
        <dbReference type="ARBA" id="ARBA00022741"/>
    </source>
</evidence>
<dbReference type="InterPro" id="IPR011009">
    <property type="entry name" value="Kinase-like_dom_sf"/>
</dbReference>
<accession>A0ABM1FXE6</accession>
<dbReference type="PROSITE" id="PS50011">
    <property type="entry name" value="PROTEIN_KINASE_DOM"/>
    <property type="match status" value="1"/>
</dbReference>
<keyword evidence="4" id="KW-1185">Reference proteome</keyword>
<sequence>MFRRRRSSIGPFKLLCGREDCLVKEECLVKDECGREDCLVKEECLVKDDLFDPKSNEECPVENELLEFTSEELSRFTGQYSPENLIGVTDLGKLYRGKMPIVSDQGKVYKDVTVKILVEDERRFRMLMPASVKVKVLADDERAILIHDSKLSRLEDELNFLHAPKIRGNRSLMKVVGYCRKEIVGVVYDLNPLDTLHNLIFQDDFNWLQRVKTAITLARLLAYLHDRNQSYLIRNLAPSHIVVDQNFTPVLFEFGMLVGGVLGTTVDESDMRIGPCGYIDPFYSYNDPAAYSVKFDVYAFGVLLFNLTSKRALDKEKYTGTAIHNGAVKSRHSYVDLSFQDNADFDRRDGRKITELTRQCMDEKPNKRPEMKQVFERLKGLRCSMAASW</sequence>
<dbReference type="SUPFAM" id="SSF56112">
    <property type="entry name" value="Protein kinase-like (PK-like)"/>
    <property type="match status" value="1"/>
</dbReference>
<keyword evidence="1" id="KW-0547">Nucleotide-binding</keyword>
<gene>
    <name evidence="5" type="primary">LOC107008469</name>
</gene>
<dbReference type="InterPro" id="IPR000719">
    <property type="entry name" value="Prot_kinase_dom"/>
</dbReference>